<dbReference type="PANTHER" id="PTHR31973:SF189">
    <property type="entry name" value="TRANSPOSASE, MUDR, PLANT, MULE TRANSPOSASE DOMAIN PROTEIN-RELATED"/>
    <property type="match status" value="1"/>
</dbReference>
<protein>
    <submittedName>
        <fullName evidence="1">Uncharacterized protein</fullName>
    </submittedName>
</protein>
<proteinExistence type="predicted"/>
<gene>
    <name evidence="1" type="ORF">LSAT_V11C600300100</name>
</gene>
<accession>A0A9R1X4G8</accession>
<organism evidence="1 2">
    <name type="scientific">Lactuca sativa</name>
    <name type="common">Garden lettuce</name>
    <dbReference type="NCBI Taxonomy" id="4236"/>
    <lineage>
        <taxon>Eukaryota</taxon>
        <taxon>Viridiplantae</taxon>
        <taxon>Streptophyta</taxon>
        <taxon>Embryophyta</taxon>
        <taxon>Tracheophyta</taxon>
        <taxon>Spermatophyta</taxon>
        <taxon>Magnoliopsida</taxon>
        <taxon>eudicotyledons</taxon>
        <taxon>Gunneridae</taxon>
        <taxon>Pentapetalae</taxon>
        <taxon>asterids</taxon>
        <taxon>campanulids</taxon>
        <taxon>Asterales</taxon>
        <taxon>Asteraceae</taxon>
        <taxon>Cichorioideae</taxon>
        <taxon>Cichorieae</taxon>
        <taxon>Lactucinae</taxon>
        <taxon>Lactuca</taxon>
    </lineage>
</organism>
<sequence length="209" mass="24259">MNILNKKFAKFKDKTVGDEFLYRVSDISKDKNNELETDEVETNNGDDKPVYPIHNENHKWDKMVPILGMRFSNPVELKILFTNYAVKNGYNFYYEKNDSQRLLIKSLVDDHNCSRVFKLGSIVTYKWTGKHFKNPLLKNPKMSIRKMKAKVSTKFNLIVSVTPIYALDEIEGSLIEHYGKVWSYGEEIMRTHPGSTVKIDVNVMPDSIT</sequence>
<reference evidence="1 2" key="1">
    <citation type="journal article" date="2017" name="Nat. Commun.">
        <title>Genome assembly with in vitro proximity ligation data and whole-genome triplication in lettuce.</title>
        <authorList>
            <person name="Reyes-Chin-Wo S."/>
            <person name="Wang Z."/>
            <person name="Yang X."/>
            <person name="Kozik A."/>
            <person name="Arikit S."/>
            <person name="Song C."/>
            <person name="Xia L."/>
            <person name="Froenicke L."/>
            <person name="Lavelle D.O."/>
            <person name="Truco M.J."/>
            <person name="Xia R."/>
            <person name="Zhu S."/>
            <person name="Xu C."/>
            <person name="Xu H."/>
            <person name="Xu X."/>
            <person name="Cox K."/>
            <person name="Korf I."/>
            <person name="Meyers B.C."/>
            <person name="Michelmore R.W."/>
        </authorList>
    </citation>
    <scope>NUCLEOTIDE SEQUENCE [LARGE SCALE GENOMIC DNA]</scope>
    <source>
        <strain evidence="2">cv. Salinas</strain>
        <tissue evidence="1">Seedlings</tissue>
    </source>
</reference>
<keyword evidence="2" id="KW-1185">Reference proteome</keyword>
<evidence type="ECO:0000313" key="2">
    <source>
        <dbReference type="Proteomes" id="UP000235145"/>
    </source>
</evidence>
<comment type="caution">
    <text evidence="1">The sequence shown here is derived from an EMBL/GenBank/DDBJ whole genome shotgun (WGS) entry which is preliminary data.</text>
</comment>
<dbReference type="EMBL" id="NBSK02000006">
    <property type="protein sequence ID" value="KAJ0198936.1"/>
    <property type="molecule type" value="Genomic_DNA"/>
</dbReference>
<dbReference type="Proteomes" id="UP000235145">
    <property type="component" value="Unassembled WGS sequence"/>
</dbReference>
<name>A0A9R1X4G8_LACSA</name>
<evidence type="ECO:0000313" key="1">
    <source>
        <dbReference type="EMBL" id="KAJ0198936.1"/>
    </source>
</evidence>
<dbReference type="AlphaFoldDB" id="A0A9R1X4G8"/>
<dbReference type="PANTHER" id="PTHR31973">
    <property type="entry name" value="POLYPROTEIN, PUTATIVE-RELATED"/>
    <property type="match status" value="1"/>
</dbReference>